<dbReference type="PROSITE" id="PS00444">
    <property type="entry name" value="POLYPRENYL_SYNTHASE_2"/>
    <property type="match status" value="1"/>
</dbReference>
<dbReference type="GO" id="GO:0043386">
    <property type="term" value="P:mycotoxin biosynthetic process"/>
    <property type="evidence" value="ECO:0007669"/>
    <property type="project" value="UniProtKB-ARBA"/>
</dbReference>
<dbReference type="GO" id="GO:0046872">
    <property type="term" value="F:metal ion binding"/>
    <property type="evidence" value="ECO:0007669"/>
    <property type="project" value="UniProtKB-KW"/>
</dbReference>
<dbReference type="GO" id="GO:0004311">
    <property type="term" value="F:geranylgeranyl diphosphate synthase activity"/>
    <property type="evidence" value="ECO:0007669"/>
    <property type="project" value="UniProtKB-EC"/>
</dbReference>
<organism evidence="5 6">
    <name type="scientific">Massariosphaeria phaeospora</name>
    <dbReference type="NCBI Taxonomy" id="100035"/>
    <lineage>
        <taxon>Eukaryota</taxon>
        <taxon>Fungi</taxon>
        <taxon>Dikarya</taxon>
        <taxon>Ascomycota</taxon>
        <taxon>Pezizomycotina</taxon>
        <taxon>Dothideomycetes</taxon>
        <taxon>Pleosporomycetidae</taxon>
        <taxon>Pleosporales</taxon>
        <taxon>Pleosporales incertae sedis</taxon>
        <taxon>Massariosphaeria</taxon>
    </lineage>
</organism>
<evidence type="ECO:0000256" key="4">
    <source>
        <dbReference type="ARBA" id="ARBA00022842"/>
    </source>
</evidence>
<dbReference type="SUPFAM" id="SSF48576">
    <property type="entry name" value="Terpenoid synthases"/>
    <property type="match status" value="2"/>
</dbReference>
<evidence type="ECO:0000256" key="3">
    <source>
        <dbReference type="ARBA" id="ARBA00022723"/>
    </source>
</evidence>
<dbReference type="InterPro" id="IPR033749">
    <property type="entry name" value="Polyprenyl_synt_CS"/>
</dbReference>
<dbReference type="SFLD" id="SFLDS00005">
    <property type="entry name" value="Isoprenoid_Synthase_Type_I"/>
    <property type="match status" value="1"/>
</dbReference>
<dbReference type="GO" id="GO:0008299">
    <property type="term" value="P:isoprenoid biosynthetic process"/>
    <property type="evidence" value="ECO:0007669"/>
    <property type="project" value="InterPro"/>
</dbReference>
<dbReference type="OrthoDB" id="6921389at2759"/>
<reference evidence="5 6" key="1">
    <citation type="submission" date="2020-01" db="EMBL/GenBank/DDBJ databases">
        <authorList>
            <consortium name="DOE Joint Genome Institute"/>
            <person name="Haridas S."/>
            <person name="Albert R."/>
            <person name="Binder M."/>
            <person name="Bloem J."/>
            <person name="Labutti K."/>
            <person name="Salamov A."/>
            <person name="Andreopoulos B."/>
            <person name="Baker S.E."/>
            <person name="Barry K."/>
            <person name="Bills G."/>
            <person name="Bluhm B.H."/>
            <person name="Cannon C."/>
            <person name="Castanera R."/>
            <person name="Culley D.E."/>
            <person name="Daum C."/>
            <person name="Ezra D."/>
            <person name="Gonzalez J.B."/>
            <person name="Henrissat B."/>
            <person name="Kuo A."/>
            <person name="Liang C."/>
            <person name="Lipzen A."/>
            <person name="Lutzoni F."/>
            <person name="Magnuson J."/>
            <person name="Mondo S."/>
            <person name="Nolan M."/>
            <person name="Ohm R."/>
            <person name="Pangilinan J."/>
            <person name="Park H.-J.H."/>
            <person name="Ramirez L."/>
            <person name="Alfaro M."/>
            <person name="Sun H."/>
            <person name="Tritt A."/>
            <person name="Yoshinaga Y."/>
            <person name="Zwiers L.-H.L."/>
            <person name="Turgeon B.G."/>
            <person name="Goodwin S.B."/>
            <person name="Spatafora J.W."/>
            <person name="Crous P.W."/>
            <person name="Grigoriev I.V."/>
        </authorList>
    </citation>
    <scope>NUCLEOTIDE SEQUENCE [LARGE SCALE GENOMIC DNA]</scope>
    <source>
        <strain evidence="5 6">CBS 611.86</strain>
    </source>
</reference>
<dbReference type="Gene3D" id="1.10.600.10">
    <property type="entry name" value="Farnesyl Diphosphate Synthase"/>
    <property type="match status" value="2"/>
</dbReference>
<keyword evidence="6" id="KW-1185">Reference proteome</keyword>
<keyword evidence="4" id="KW-0460">Magnesium</keyword>
<evidence type="ECO:0000313" key="6">
    <source>
        <dbReference type="Proteomes" id="UP000481861"/>
    </source>
</evidence>
<accession>A0A7C8I7T5</accession>
<dbReference type="InterPro" id="IPR000092">
    <property type="entry name" value="Polyprenyl_synt"/>
</dbReference>
<dbReference type="EC" id="2.5.1.29" evidence="1"/>
<evidence type="ECO:0000256" key="2">
    <source>
        <dbReference type="ARBA" id="ARBA00022679"/>
    </source>
</evidence>
<dbReference type="InterPro" id="IPR008949">
    <property type="entry name" value="Isoprenoid_synthase_dom_sf"/>
</dbReference>
<dbReference type="PANTHER" id="PTHR12001:SF72">
    <property type="entry name" value="THIJ_PFPI FAMILY PROTEIN (AFU_ORTHOLOGUE AFUA_3G01210)-RELATED"/>
    <property type="match status" value="1"/>
</dbReference>
<evidence type="ECO:0000313" key="5">
    <source>
        <dbReference type="EMBL" id="KAF2866567.1"/>
    </source>
</evidence>
<dbReference type="EMBL" id="JAADJZ010000027">
    <property type="protein sequence ID" value="KAF2866567.1"/>
    <property type="molecule type" value="Genomic_DNA"/>
</dbReference>
<dbReference type="Pfam" id="PF19086">
    <property type="entry name" value="Terpene_syn_C_2"/>
    <property type="match status" value="1"/>
</dbReference>
<protein>
    <recommendedName>
        <fullName evidence="1">geranylgeranyl diphosphate synthase</fullName>
        <ecNumber evidence="1">2.5.1.29</ecNumber>
    </recommendedName>
</protein>
<evidence type="ECO:0000256" key="1">
    <source>
        <dbReference type="ARBA" id="ARBA00012382"/>
    </source>
</evidence>
<name>A0A7C8I7T5_9PLEO</name>
<dbReference type="PANTHER" id="PTHR12001">
    <property type="entry name" value="GERANYLGERANYL PYROPHOSPHATE SYNTHASE"/>
    <property type="match status" value="1"/>
</dbReference>
<dbReference type="Pfam" id="PF00348">
    <property type="entry name" value="polyprenyl_synt"/>
    <property type="match status" value="1"/>
</dbReference>
<sequence length="709" mass="79999">MEYQHSVRLLPGQYQTEGLCDGLSVRKHVAEDLEEIGTFNAQEDWRNLVAPMSNYKGGLGPKHSFMAVSLPECLPDRFEIVSYANEFAFLHDEGNIENDAVLAAFHEGARNGKIDALKSGKRQMQAKILNTMMSIDRPRALNAMRAWAIFVEQGAGRQHHYQFQTLEDYLPYRSKDVGHMFWHALVTFGCAITIPEEELGICSELVQSAVIAASLTNDLFSYEKEYEAAQAAGLPNVVNALWVLMGEYDISLEEAKARCRTRIKEEVARYASTVEETITRNDLSSDAKRYIELMQYSVSGNVVWSLQCPRYHKGMQYNERQLLRERHGISKYPTTFQLIGQKKRTRSGSVGSVVVEDTFTSGKKTKTGIYSHQSDEIIRASVFPMDSTSKSPEEERDWDVIGLARGTPLPRLGEELVLEPYRYVSCLPSKGVRDMAVDSINLWLCVSPQFTETIRSIIKVIHNSSIMLDDLQDGSQLRRGSPSAHTIFGEAQTINSATFQYVLAIAELRKLPNPLCLDIFIDEMRSLFVGQGFELHWTNAVQCPSVVEYLQMVDGKTGGLFRLLARLMAAESPHGGKADTDRLCRLLGRYFQIRDDYQNLVSEEYMAQKGFCEDLDEGKFSLPLVHALAHTHKGLQLRALLRQRRQKGQCTLEQKHLILALMRGAGSMKYTLQVLQALHTELEGEVGRLEGVFGQVNHEIRLMLAVLKV</sequence>
<dbReference type="GO" id="GO:0046165">
    <property type="term" value="P:alcohol biosynthetic process"/>
    <property type="evidence" value="ECO:0007669"/>
    <property type="project" value="UniProtKB-ARBA"/>
</dbReference>
<proteinExistence type="predicted"/>
<gene>
    <name evidence="5" type="ORF">BDV95DRAFT_631714</name>
</gene>
<dbReference type="Proteomes" id="UP000481861">
    <property type="component" value="Unassembled WGS sequence"/>
</dbReference>
<dbReference type="PROSITE" id="PS00723">
    <property type="entry name" value="POLYPRENYL_SYNTHASE_1"/>
    <property type="match status" value="1"/>
</dbReference>
<keyword evidence="2" id="KW-0808">Transferase</keyword>
<keyword evidence="3" id="KW-0479">Metal-binding</keyword>
<dbReference type="AlphaFoldDB" id="A0A7C8I7T5"/>
<comment type="caution">
    <text evidence="5">The sequence shown here is derived from an EMBL/GenBank/DDBJ whole genome shotgun (WGS) entry which is preliminary data.</text>
</comment>